<evidence type="ECO:0000259" key="3">
    <source>
        <dbReference type="PROSITE" id="PS51900"/>
    </source>
</evidence>
<reference evidence="4 5" key="1">
    <citation type="submission" date="2024-03" db="EMBL/GenBank/DDBJ databases">
        <authorList>
            <person name="Brejova B."/>
        </authorList>
    </citation>
    <scope>NUCLEOTIDE SEQUENCE [LARGE SCALE GENOMIC DNA]</scope>
    <source>
        <strain evidence="4 5">CBS 14171</strain>
    </source>
</reference>
<name>A0ABP0ZH21_9ASCO</name>
<keyword evidence="1" id="KW-0238">DNA-binding</keyword>
<feature type="compositionally biased region" description="Polar residues" evidence="2">
    <location>
        <begin position="690"/>
        <end position="702"/>
    </location>
</feature>
<dbReference type="Gene3D" id="1.10.150.130">
    <property type="match status" value="1"/>
</dbReference>
<feature type="domain" description="Core-binding (CB)" evidence="3">
    <location>
        <begin position="427"/>
        <end position="510"/>
    </location>
</feature>
<feature type="compositionally biased region" description="Acidic residues" evidence="2">
    <location>
        <begin position="918"/>
        <end position="938"/>
    </location>
</feature>
<feature type="compositionally biased region" description="Gly residues" evidence="2">
    <location>
        <begin position="798"/>
        <end position="820"/>
    </location>
</feature>
<gene>
    <name evidence="4" type="ORF">LODBEIA_P16910</name>
</gene>
<feature type="compositionally biased region" description="Polar residues" evidence="2">
    <location>
        <begin position="331"/>
        <end position="355"/>
    </location>
</feature>
<dbReference type="GeneID" id="92206887"/>
<dbReference type="RefSeq" id="XP_066828629.1">
    <property type="nucleotide sequence ID" value="XM_066971607.1"/>
</dbReference>
<evidence type="ECO:0000313" key="5">
    <source>
        <dbReference type="Proteomes" id="UP001497383"/>
    </source>
</evidence>
<protein>
    <recommendedName>
        <fullName evidence="3">Core-binding (CB) domain-containing protein</fullName>
    </recommendedName>
</protein>
<feature type="compositionally biased region" description="Low complexity" evidence="2">
    <location>
        <begin position="88"/>
        <end position="99"/>
    </location>
</feature>
<evidence type="ECO:0000256" key="2">
    <source>
        <dbReference type="SAM" id="MobiDB-lite"/>
    </source>
</evidence>
<organism evidence="4 5">
    <name type="scientific">Lodderomyces beijingensis</name>
    <dbReference type="NCBI Taxonomy" id="1775926"/>
    <lineage>
        <taxon>Eukaryota</taxon>
        <taxon>Fungi</taxon>
        <taxon>Dikarya</taxon>
        <taxon>Ascomycota</taxon>
        <taxon>Saccharomycotina</taxon>
        <taxon>Pichiomycetes</taxon>
        <taxon>Debaryomycetaceae</taxon>
        <taxon>Candida/Lodderomyces clade</taxon>
        <taxon>Lodderomyces</taxon>
    </lineage>
</organism>
<dbReference type="InterPro" id="IPR044068">
    <property type="entry name" value="CB"/>
</dbReference>
<dbReference type="Proteomes" id="UP001497383">
    <property type="component" value="Chromosome 2"/>
</dbReference>
<feature type="compositionally biased region" description="Low complexity" evidence="2">
    <location>
        <begin position="13"/>
        <end position="23"/>
    </location>
</feature>
<feature type="compositionally biased region" description="Basic and acidic residues" evidence="2">
    <location>
        <begin position="953"/>
        <end position="962"/>
    </location>
</feature>
<keyword evidence="5" id="KW-1185">Reference proteome</keyword>
<dbReference type="InterPro" id="IPR051647">
    <property type="entry name" value="Mediator_comp_sub12"/>
</dbReference>
<feature type="region of interest" description="Disordered" evidence="2">
    <location>
        <begin position="539"/>
        <end position="562"/>
    </location>
</feature>
<evidence type="ECO:0000256" key="1">
    <source>
        <dbReference type="ARBA" id="ARBA00023125"/>
    </source>
</evidence>
<proteinExistence type="predicted"/>
<sequence length="1101" mass="121705">MAERDEEQTQEVASSSNSKSKAGGDNEEPSSPMMLDVFSPQQQRQQGQSHQLLQEQRDQQQDDDFVMDNASVARLSPTGRKISISAIAPPTTTTATTTTTTRNLQAEADDIQVEADEDEEIEGEGEGEGKGEGEGEGEAEAEAEAFEDTLVAPAASPEFGFGSTRRNHRTAEEQALLTKFENEILKNQEAMKTLNKLRNETKEKYLYQMKRYIRFCASKGLDNFFVTLELAKELVDREIVKRGSISENTIKSIRSPLNKLYAMNEIVYGSQQPDAYLGDQFIKDIVIRQQQRQQEQQFEQLHLQRQMEDNEPSTNSGSTGGGSGSLLSLNKAPTSLSQTASSSIVDKSLPSTDASISPPKRANNMEEDANLDVARNPHPGGTSRESETQIKTLPSSSTSSSSQVNLNPKFARLSESTKHRLSDREEVLLRKFDDEVLESTKTQDILQNLTENTFKSYATDIKRFIRFCARKGKNDSLIDENILTRFLQFEASKNRKYKLKNVRTSLLKLHQLNCLAYDLEFLEGNIVLVMNRFLDNNNHNHNHNSPNTPTQDSEQQIIEEEDEDDEHDHLVVKLKELYETSNVLRGLSDASKKLYSNDFNRYASFCSRIGLQHFDLSGELILRFFKEDIISRAPTITSKKLQEILSRLSRLHTLNVELKATQSETIENVELVKSFLKEYNNNNNNSSSSKTNKPQSAATTDSAPAAHKQGEEEEVPGSGKTSGSSTNGTGASTLSGASLSSTHTQLPQLNFSNDSSGGGVLDAGSSSSEQTSNGELITSTNKTETTTPTPTVAAAGAAGAGAAGGGGTAGTASAKGGGRGAAAAASSSSKKKISTHDQMKKNLFQSYSSRADVVETSSSISSGKPTDELIVNELRPKDRISENANYPVVPLEIEADPLQEGSSNANAAVVMVAASAETEPEEDKGEESEDEKEEDIAEPVDTSPGPKRSLKRQRTEEDKLPETNDSIPKFVMNRNIDSVTQVVEEWTLIIKRKQKYDLGWIKSMIDFQIYNSRKLIIDLIEELLPLMDEKYEGVSLSGLNYSGDDADIADIFEIAKVFDQYLDRKKMTLAALVRKIETYPIYTKREFSRVLTRRQTNFAKE</sequence>
<feature type="region of interest" description="Disordered" evidence="2">
    <location>
        <begin position="1"/>
        <end position="99"/>
    </location>
</feature>
<dbReference type="EMBL" id="OZ022406">
    <property type="protein sequence ID" value="CAK9437313.1"/>
    <property type="molecule type" value="Genomic_DNA"/>
</dbReference>
<evidence type="ECO:0000313" key="4">
    <source>
        <dbReference type="EMBL" id="CAK9437313.1"/>
    </source>
</evidence>
<feature type="compositionally biased region" description="Acidic residues" evidence="2">
    <location>
        <begin position="112"/>
        <end position="126"/>
    </location>
</feature>
<accession>A0ABP0ZH21</accession>
<dbReference type="Pfam" id="PF12550">
    <property type="entry name" value="GCR1_C"/>
    <property type="match status" value="1"/>
</dbReference>
<feature type="region of interest" description="Disordered" evidence="2">
    <location>
        <begin position="112"/>
        <end position="141"/>
    </location>
</feature>
<feature type="compositionally biased region" description="Polar residues" evidence="2">
    <location>
        <begin position="745"/>
        <end position="755"/>
    </location>
</feature>
<feature type="region of interest" description="Disordered" evidence="2">
    <location>
        <begin position="915"/>
        <end position="966"/>
    </location>
</feature>
<feature type="compositionally biased region" description="Low complexity" evidence="2">
    <location>
        <begin position="778"/>
        <end position="797"/>
    </location>
</feature>
<dbReference type="PANTHER" id="PTHR46007:SF8">
    <property type="entry name" value="C2H2-TYPE DOMAIN-CONTAINING PROTEIN"/>
    <property type="match status" value="1"/>
</dbReference>
<feature type="compositionally biased region" description="Polar residues" evidence="2">
    <location>
        <begin position="764"/>
        <end position="777"/>
    </location>
</feature>
<feature type="region of interest" description="Disordered" evidence="2">
    <location>
        <begin position="305"/>
        <end position="406"/>
    </location>
</feature>
<dbReference type="PANTHER" id="PTHR46007">
    <property type="entry name" value="MEDIATOR OF RNA POLYMERASE II TRANSCRIPTION SUBUNIT 12"/>
    <property type="match status" value="1"/>
</dbReference>
<feature type="region of interest" description="Disordered" evidence="2">
    <location>
        <begin position="682"/>
        <end position="836"/>
    </location>
</feature>
<feature type="compositionally biased region" description="Low complexity" evidence="2">
    <location>
        <begin position="41"/>
        <end position="54"/>
    </location>
</feature>
<dbReference type="InterPro" id="IPR010998">
    <property type="entry name" value="Integrase_recombinase_N"/>
</dbReference>
<dbReference type="InterPro" id="IPR022210">
    <property type="entry name" value="TF_GCR1-like"/>
</dbReference>
<feature type="compositionally biased region" description="Low complexity" evidence="2">
    <location>
        <begin position="717"/>
        <end position="744"/>
    </location>
</feature>
<dbReference type="PROSITE" id="PS51900">
    <property type="entry name" value="CB"/>
    <property type="match status" value="1"/>
</dbReference>